<comment type="similarity">
    <text evidence="2 6">Belongs to the flagella basal body rod proteins family.</text>
</comment>
<sequence>MALSMDKLMGIQQYTLGVRTQRAEMIANNIANADTPGYKAKGLDFQQALKQAQRGMDSYKLARTHEKHFNVEIKPTGQEKFRVPTQPDTGDGNTVDVQLEQNLYAQNALEYEMTMNFLDGRISSVKKALGGGSGA</sequence>
<keyword evidence="4 6" id="KW-0975">Bacterial flagellum</keyword>
<dbReference type="Proteomes" id="UP000286680">
    <property type="component" value="Unassembled WGS sequence"/>
</dbReference>
<dbReference type="PROSITE" id="PS00588">
    <property type="entry name" value="FLAGELLA_BB_ROD"/>
    <property type="match status" value="1"/>
</dbReference>
<protein>
    <recommendedName>
        <fullName evidence="3 6">Flagellar basal body rod protein FlgB</fullName>
    </recommendedName>
</protein>
<accession>A0AA94EHH3</accession>
<organism evidence="8 9">
    <name type="scientific">Idiomarina aquatica</name>
    <dbReference type="NCBI Taxonomy" id="1327752"/>
    <lineage>
        <taxon>Bacteria</taxon>
        <taxon>Pseudomonadati</taxon>
        <taxon>Pseudomonadota</taxon>
        <taxon>Gammaproteobacteria</taxon>
        <taxon>Alteromonadales</taxon>
        <taxon>Idiomarinaceae</taxon>
        <taxon>Idiomarina</taxon>
    </lineage>
</organism>
<keyword evidence="8" id="KW-0282">Flagellum</keyword>
<feature type="domain" description="Flagellar basal body rod protein N-terminal" evidence="7">
    <location>
        <begin position="21"/>
        <end position="39"/>
    </location>
</feature>
<dbReference type="PANTHER" id="PTHR30435:SF12">
    <property type="entry name" value="FLAGELLAR BASAL BODY ROD PROTEIN FLGB"/>
    <property type="match status" value="1"/>
</dbReference>
<dbReference type="InterPro" id="IPR019776">
    <property type="entry name" value="Flagellar_basal_body_rod_CS"/>
</dbReference>
<evidence type="ECO:0000256" key="1">
    <source>
        <dbReference type="ARBA" id="ARBA00004117"/>
    </source>
</evidence>
<evidence type="ECO:0000313" key="9">
    <source>
        <dbReference type="Proteomes" id="UP000286680"/>
    </source>
</evidence>
<keyword evidence="8" id="KW-0966">Cell projection</keyword>
<evidence type="ECO:0000256" key="2">
    <source>
        <dbReference type="ARBA" id="ARBA00009677"/>
    </source>
</evidence>
<dbReference type="AlphaFoldDB" id="A0AA94EHH3"/>
<proteinExistence type="inferred from homology"/>
<name>A0AA94EHH3_9GAMM</name>
<dbReference type="Pfam" id="PF00460">
    <property type="entry name" value="Flg_bb_rod"/>
    <property type="match status" value="1"/>
</dbReference>
<gene>
    <name evidence="8" type="primary">flgB</name>
    <name evidence="8" type="ORF">CWE23_03400</name>
</gene>
<dbReference type="InterPro" id="IPR001444">
    <property type="entry name" value="Flag_bb_rod_N"/>
</dbReference>
<evidence type="ECO:0000256" key="4">
    <source>
        <dbReference type="ARBA" id="ARBA00023143"/>
    </source>
</evidence>
<evidence type="ECO:0000313" key="8">
    <source>
        <dbReference type="EMBL" id="RUO45080.1"/>
    </source>
</evidence>
<keyword evidence="8" id="KW-0969">Cilium</keyword>
<dbReference type="EMBL" id="PIPS01000001">
    <property type="protein sequence ID" value="RUO45080.1"/>
    <property type="molecule type" value="Genomic_DNA"/>
</dbReference>
<comment type="caution">
    <text evidence="8">The sequence shown here is derived from an EMBL/GenBank/DDBJ whole genome shotgun (WGS) entry which is preliminary data.</text>
</comment>
<dbReference type="PANTHER" id="PTHR30435">
    <property type="entry name" value="FLAGELLAR PROTEIN"/>
    <property type="match status" value="1"/>
</dbReference>
<evidence type="ECO:0000259" key="7">
    <source>
        <dbReference type="Pfam" id="PF00460"/>
    </source>
</evidence>
<dbReference type="InterPro" id="IPR006300">
    <property type="entry name" value="FlgB"/>
</dbReference>
<evidence type="ECO:0000256" key="6">
    <source>
        <dbReference type="PIRNR" id="PIRNR002889"/>
    </source>
</evidence>
<comment type="subcellular location">
    <subcellularLocation>
        <location evidence="1 6">Bacterial flagellum basal body</location>
    </subcellularLocation>
</comment>
<keyword evidence="9" id="KW-1185">Reference proteome</keyword>
<comment type="subunit">
    <text evidence="6">The basal body constitutes a major portion of the flagellar organelle and consists of a number of rings mounted on a central rod.</text>
</comment>
<dbReference type="NCBIfam" id="TIGR01396">
    <property type="entry name" value="FlgB"/>
    <property type="match status" value="1"/>
</dbReference>
<reference evidence="9" key="1">
    <citation type="journal article" date="2018" name="Front. Microbiol.">
        <title>Genome-Based Analysis Reveals the Taxonomy and Diversity of the Family Idiomarinaceae.</title>
        <authorList>
            <person name="Liu Y."/>
            <person name="Lai Q."/>
            <person name="Shao Z."/>
        </authorList>
    </citation>
    <scope>NUCLEOTIDE SEQUENCE [LARGE SCALE GENOMIC DNA]</scope>
    <source>
        <strain evidence="9">SN-14</strain>
    </source>
</reference>
<dbReference type="RefSeq" id="WP_126819473.1">
    <property type="nucleotide sequence ID" value="NZ_PIPS01000001.1"/>
</dbReference>
<dbReference type="PIRSF" id="PIRSF002889">
    <property type="entry name" value="Rod_FlgB"/>
    <property type="match status" value="1"/>
</dbReference>
<dbReference type="GO" id="GO:0071978">
    <property type="term" value="P:bacterial-type flagellum-dependent swarming motility"/>
    <property type="evidence" value="ECO:0007669"/>
    <property type="project" value="TreeGrafter"/>
</dbReference>
<dbReference type="GO" id="GO:0030694">
    <property type="term" value="C:bacterial-type flagellum basal body, rod"/>
    <property type="evidence" value="ECO:0007669"/>
    <property type="project" value="InterPro"/>
</dbReference>
<evidence type="ECO:0000256" key="3">
    <source>
        <dbReference type="ARBA" id="ARBA00014376"/>
    </source>
</evidence>
<comment type="function">
    <text evidence="5 6">Structural component of flagellum, the bacterial motility apparatus. Part of the rod structure of flagellar basal body.</text>
</comment>
<evidence type="ECO:0000256" key="5">
    <source>
        <dbReference type="ARBA" id="ARBA00024934"/>
    </source>
</evidence>